<keyword evidence="6 10" id="KW-0472">Membrane</keyword>
<evidence type="ECO:0000256" key="2">
    <source>
        <dbReference type="ARBA" id="ARBA00022448"/>
    </source>
</evidence>
<dbReference type="CDD" id="cd06173">
    <property type="entry name" value="MFS_MefA_like"/>
    <property type="match status" value="1"/>
</dbReference>
<dbReference type="Gene3D" id="1.20.1250.20">
    <property type="entry name" value="MFS general substrate transporter like domains"/>
    <property type="match status" value="2"/>
</dbReference>
<dbReference type="Pfam" id="PF07690">
    <property type="entry name" value="MFS_1"/>
    <property type="match status" value="1"/>
</dbReference>
<evidence type="ECO:0000313" key="13">
    <source>
        <dbReference type="Proteomes" id="UP000548476"/>
    </source>
</evidence>
<comment type="caution">
    <text evidence="12">The sequence shown here is derived from an EMBL/GenBank/DDBJ whole genome shotgun (WGS) entry which is preliminary data.</text>
</comment>
<keyword evidence="2" id="KW-0813">Transport</keyword>
<dbReference type="AlphaFoldDB" id="A0A841F5K3"/>
<evidence type="ECO:0000256" key="6">
    <source>
        <dbReference type="ARBA" id="ARBA00023136"/>
    </source>
</evidence>
<evidence type="ECO:0000256" key="9">
    <source>
        <dbReference type="SAM" id="MobiDB-lite"/>
    </source>
</evidence>
<dbReference type="PANTHER" id="PTHR23513">
    <property type="entry name" value="INTEGRAL MEMBRANE EFFLUX PROTEIN-RELATED"/>
    <property type="match status" value="1"/>
</dbReference>
<comment type="subcellular location">
    <subcellularLocation>
        <location evidence="1">Cell inner membrane</location>
        <topology evidence="1">Multi-pass membrane protein</topology>
    </subcellularLocation>
</comment>
<feature type="transmembrane region" description="Helical" evidence="10">
    <location>
        <begin position="268"/>
        <end position="285"/>
    </location>
</feature>
<proteinExistence type="inferred from homology"/>
<name>A0A841F5K3_9ACTN</name>
<dbReference type="Proteomes" id="UP000548476">
    <property type="component" value="Unassembled WGS sequence"/>
</dbReference>
<feature type="transmembrane region" description="Helical" evidence="10">
    <location>
        <begin position="297"/>
        <end position="321"/>
    </location>
</feature>
<dbReference type="InterPro" id="IPR020846">
    <property type="entry name" value="MFS_dom"/>
</dbReference>
<evidence type="ECO:0000256" key="5">
    <source>
        <dbReference type="ARBA" id="ARBA00022989"/>
    </source>
</evidence>
<keyword evidence="3" id="KW-1003">Cell membrane</keyword>
<evidence type="ECO:0000256" key="10">
    <source>
        <dbReference type="SAM" id="Phobius"/>
    </source>
</evidence>
<feature type="transmembrane region" description="Helical" evidence="10">
    <location>
        <begin position="79"/>
        <end position="96"/>
    </location>
</feature>
<protein>
    <recommendedName>
        <fullName evidence="8">Multidrug efflux pump Tap</fullName>
    </recommendedName>
</protein>
<evidence type="ECO:0000256" key="3">
    <source>
        <dbReference type="ARBA" id="ARBA00022475"/>
    </source>
</evidence>
<evidence type="ECO:0000256" key="8">
    <source>
        <dbReference type="ARBA" id="ARBA00040914"/>
    </source>
</evidence>
<gene>
    <name evidence="12" type="ORF">HNR73_000033</name>
</gene>
<feature type="transmembrane region" description="Helical" evidence="10">
    <location>
        <begin position="360"/>
        <end position="382"/>
    </location>
</feature>
<feature type="transmembrane region" description="Helical" evidence="10">
    <location>
        <begin position="164"/>
        <end position="189"/>
    </location>
</feature>
<feature type="transmembrane region" description="Helical" evidence="10">
    <location>
        <begin position="16"/>
        <end position="35"/>
    </location>
</feature>
<feature type="transmembrane region" description="Helical" evidence="10">
    <location>
        <begin position="47"/>
        <end position="67"/>
    </location>
</feature>
<evidence type="ECO:0000313" key="12">
    <source>
        <dbReference type="EMBL" id="MBB6032191.1"/>
    </source>
</evidence>
<evidence type="ECO:0000256" key="1">
    <source>
        <dbReference type="ARBA" id="ARBA00004429"/>
    </source>
</evidence>
<dbReference type="InterPro" id="IPR036259">
    <property type="entry name" value="MFS_trans_sf"/>
</dbReference>
<feature type="region of interest" description="Disordered" evidence="9">
    <location>
        <begin position="418"/>
        <end position="438"/>
    </location>
</feature>
<dbReference type="PANTHER" id="PTHR23513:SF9">
    <property type="entry name" value="ENTEROBACTIN EXPORTER ENTS"/>
    <property type="match status" value="1"/>
</dbReference>
<feature type="transmembrane region" description="Helical" evidence="10">
    <location>
        <begin position="388"/>
        <end position="410"/>
    </location>
</feature>
<evidence type="ECO:0000259" key="11">
    <source>
        <dbReference type="PROSITE" id="PS50850"/>
    </source>
</evidence>
<dbReference type="GO" id="GO:0005886">
    <property type="term" value="C:plasma membrane"/>
    <property type="evidence" value="ECO:0007669"/>
    <property type="project" value="UniProtKB-SubCell"/>
</dbReference>
<dbReference type="PROSITE" id="PS50850">
    <property type="entry name" value="MFS"/>
    <property type="match status" value="1"/>
</dbReference>
<keyword evidence="5 10" id="KW-1133">Transmembrane helix</keyword>
<feature type="domain" description="Major facilitator superfamily (MFS) profile" evidence="11">
    <location>
        <begin position="231"/>
        <end position="438"/>
    </location>
</feature>
<dbReference type="GO" id="GO:0022857">
    <property type="term" value="F:transmembrane transporter activity"/>
    <property type="evidence" value="ECO:0007669"/>
    <property type="project" value="InterPro"/>
</dbReference>
<dbReference type="InterPro" id="IPR011701">
    <property type="entry name" value="MFS"/>
</dbReference>
<evidence type="ECO:0000256" key="4">
    <source>
        <dbReference type="ARBA" id="ARBA00022692"/>
    </source>
</evidence>
<feature type="compositionally biased region" description="Low complexity" evidence="9">
    <location>
        <begin position="426"/>
        <end position="438"/>
    </location>
</feature>
<dbReference type="SUPFAM" id="SSF103473">
    <property type="entry name" value="MFS general substrate transporter"/>
    <property type="match status" value="1"/>
</dbReference>
<comment type="similarity">
    <text evidence="7">Belongs to the major facilitator superfamily. Drug:H(+) antiporter-3 (DHA3) (TC 2.A.1.21) family.</text>
</comment>
<accession>A0A841F5K3</accession>
<sequence>MNKSSWTVMRQRDFGLMWWGGLISLMGTRMLQVALPITVLELTGSPTAMAAIVAASVVPQLVLGPLVGVLVDRWDRKRVLIIANIGQAAALLPLLAVHHARDLWICAAVTLLSASIAPFVSTAENALLPRLVGDEQLPTANSLNALNNNLARLIGPLAGGGATLLFGLMGVAIADAVTFLAAALLIALVRGRHRAEAAAAAEAAGEVPPGFVRKFAREFAEGIKVIVASRTLLIIFLMFAVMSVGEGIMGSLFAVWVTDVLHGEAPELSWLIAAQAVGGIAGGLVGGRFASRWSPRLLLGVGMLLFGAIDLAIFTYPLLWVNVAPGIVGMILVGIPGVIASAGAMTLFQRSTDDAYRGRAFAAVGTVMAASMLLGTGVAVLLTGPLPIVAVLSIQGITPMLAGLGALLLLKRTETDVTEEAEVSTEPEGSAEPAPAPA</sequence>
<dbReference type="EMBL" id="JACHGT010000001">
    <property type="protein sequence ID" value="MBB6032191.1"/>
    <property type="molecule type" value="Genomic_DNA"/>
</dbReference>
<feature type="transmembrane region" description="Helical" evidence="10">
    <location>
        <begin position="327"/>
        <end position="348"/>
    </location>
</feature>
<keyword evidence="13" id="KW-1185">Reference proteome</keyword>
<dbReference type="RefSeq" id="WP_184785125.1">
    <property type="nucleotide sequence ID" value="NZ_BONT01000061.1"/>
</dbReference>
<feature type="transmembrane region" description="Helical" evidence="10">
    <location>
        <begin position="232"/>
        <end position="256"/>
    </location>
</feature>
<keyword evidence="4 10" id="KW-0812">Transmembrane</keyword>
<organism evidence="12 13">
    <name type="scientific">Phytomonospora endophytica</name>
    <dbReference type="NCBI Taxonomy" id="714109"/>
    <lineage>
        <taxon>Bacteria</taxon>
        <taxon>Bacillati</taxon>
        <taxon>Actinomycetota</taxon>
        <taxon>Actinomycetes</taxon>
        <taxon>Micromonosporales</taxon>
        <taxon>Micromonosporaceae</taxon>
        <taxon>Phytomonospora</taxon>
    </lineage>
</organism>
<reference evidence="12 13" key="1">
    <citation type="submission" date="2020-08" db="EMBL/GenBank/DDBJ databases">
        <title>Genomic Encyclopedia of Type Strains, Phase IV (KMG-IV): sequencing the most valuable type-strain genomes for metagenomic binning, comparative biology and taxonomic classification.</title>
        <authorList>
            <person name="Goeker M."/>
        </authorList>
    </citation>
    <scope>NUCLEOTIDE SEQUENCE [LARGE SCALE GENOMIC DNA]</scope>
    <source>
        <strain evidence="12 13">YIM 65646</strain>
    </source>
</reference>
<evidence type="ECO:0000256" key="7">
    <source>
        <dbReference type="ARBA" id="ARBA00038075"/>
    </source>
</evidence>